<feature type="domain" description="General secretion pathway GspH" evidence="11">
    <location>
        <begin position="33"/>
        <end position="151"/>
    </location>
</feature>
<proteinExistence type="inferred from homology"/>
<keyword evidence="6" id="KW-0812">Transmembrane</keyword>
<evidence type="ECO:0000313" key="12">
    <source>
        <dbReference type="EMBL" id="AGA35463.1"/>
    </source>
</evidence>
<accession>L0E2E6</accession>
<name>L0E2E6_THIND</name>
<comment type="subcellular location">
    <subcellularLocation>
        <location evidence="1">Cell inner membrane</location>
        <topology evidence="1">Single-pass membrane protein</topology>
    </subcellularLocation>
</comment>
<dbReference type="GO" id="GO:0015628">
    <property type="term" value="P:protein secretion by the type II secretion system"/>
    <property type="evidence" value="ECO:0007669"/>
    <property type="project" value="InterPro"/>
</dbReference>
<dbReference type="AlphaFoldDB" id="L0E2E6"/>
<dbReference type="eggNOG" id="COG2165">
    <property type="taxonomic scope" value="Bacteria"/>
</dbReference>
<dbReference type="Pfam" id="PF12019">
    <property type="entry name" value="GspH"/>
    <property type="match status" value="1"/>
</dbReference>
<evidence type="ECO:0000256" key="5">
    <source>
        <dbReference type="ARBA" id="ARBA00022519"/>
    </source>
</evidence>
<evidence type="ECO:0000256" key="10">
    <source>
        <dbReference type="ARBA" id="ARBA00030775"/>
    </source>
</evidence>
<evidence type="ECO:0000256" key="6">
    <source>
        <dbReference type="ARBA" id="ARBA00022692"/>
    </source>
</evidence>
<keyword evidence="4" id="KW-0488">Methylation</keyword>
<dbReference type="STRING" id="1255043.TVNIR_3839"/>
<dbReference type="PATRIC" id="fig|1255043.3.peg.3874"/>
<dbReference type="EMBL" id="CP003989">
    <property type="protein sequence ID" value="AGA35463.1"/>
    <property type="molecule type" value="Genomic_DNA"/>
</dbReference>
<evidence type="ECO:0000256" key="1">
    <source>
        <dbReference type="ARBA" id="ARBA00004377"/>
    </source>
</evidence>
<dbReference type="GO" id="GO:0015627">
    <property type="term" value="C:type II protein secretion system complex"/>
    <property type="evidence" value="ECO:0007669"/>
    <property type="project" value="InterPro"/>
</dbReference>
<evidence type="ECO:0000256" key="7">
    <source>
        <dbReference type="ARBA" id="ARBA00022989"/>
    </source>
</evidence>
<evidence type="ECO:0000313" key="13">
    <source>
        <dbReference type="Proteomes" id="UP000010809"/>
    </source>
</evidence>
<comment type="similarity">
    <text evidence="9">Belongs to the GSP H family.</text>
</comment>
<dbReference type="Proteomes" id="UP000010809">
    <property type="component" value="Chromosome"/>
</dbReference>
<dbReference type="GO" id="GO:0005886">
    <property type="term" value="C:plasma membrane"/>
    <property type="evidence" value="ECO:0007669"/>
    <property type="project" value="UniProtKB-SubCell"/>
</dbReference>
<keyword evidence="13" id="KW-1185">Reference proteome</keyword>
<dbReference type="InterPro" id="IPR045584">
    <property type="entry name" value="Pilin-like"/>
</dbReference>
<evidence type="ECO:0000256" key="3">
    <source>
        <dbReference type="ARBA" id="ARBA00022475"/>
    </source>
</evidence>
<keyword evidence="7" id="KW-1133">Transmembrane helix</keyword>
<evidence type="ECO:0000256" key="2">
    <source>
        <dbReference type="ARBA" id="ARBA00021549"/>
    </source>
</evidence>
<protein>
    <recommendedName>
        <fullName evidence="2">Type II secretion system protein H</fullName>
    </recommendedName>
    <alternativeName>
        <fullName evidence="10">General secretion pathway protein H</fullName>
    </alternativeName>
</protein>
<dbReference type="Gene3D" id="3.55.40.10">
    <property type="entry name" value="minor pseudopilin epsh domain"/>
    <property type="match status" value="1"/>
</dbReference>
<evidence type="ECO:0000256" key="8">
    <source>
        <dbReference type="ARBA" id="ARBA00023136"/>
    </source>
</evidence>
<organism evidence="12 13">
    <name type="scientific">Thioalkalivibrio nitratireducens (strain DSM 14787 / UNIQEM 213 / ALEN2)</name>
    <dbReference type="NCBI Taxonomy" id="1255043"/>
    <lineage>
        <taxon>Bacteria</taxon>
        <taxon>Pseudomonadati</taxon>
        <taxon>Pseudomonadota</taxon>
        <taxon>Gammaproteobacteria</taxon>
        <taxon>Chromatiales</taxon>
        <taxon>Ectothiorhodospiraceae</taxon>
        <taxon>Thioalkalivibrio</taxon>
    </lineage>
</organism>
<evidence type="ECO:0000256" key="9">
    <source>
        <dbReference type="ARBA" id="ARBA00025772"/>
    </source>
</evidence>
<keyword evidence="5" id="KW-0997">Cell inner membrane</keyword>
<keyword evidence="8" id="KW-0472">Membrane</keyword>
<dbReference type="KEGG" id="tni:TVNIR_3839"/>
<dbReference type="InterPro" id="IPR022346">
    <property type="entry name" value="T2SS_GspH"/>
</dbReference>
<evidence type="ECO:0000259" key="11">
    <source>
        <dbReference type="Pfam" id="PF12019"/>
    </source>
</evidence>
<reference evidence="12" key="1">
    <citation type="submission" date="2015-12" db="EMBL/GenBank/DDBJ databases">
        <authorList>
            <person name="Tikhonova T.V."/>
            <person name="Pavlov A.R."/>
            <person name="Beletsky A.V."/>
            <person name="Mardanov A.V."/>
            <person name="Sorokin D.Y."/>
            <person name="Ravin N.V."/>
            <person name="Popov V.O."/>
        </authorList>
    </citation>
    <scope>NUCLEOTIDE SEQUENCE</scope>
    <source>
        <strain evidence="12">DSM 14787</strain>
    </source>
</reference>
<evidence type="ECO:0000256" key="4">
    <source>
        <dbReference type="ARBA" id="ARBA00022481"/>
    </source>
</evidence>
<dbReference type="HOGENOM" id="CLU_111963_1_0_6"/>
<gene>
    <name evidence="12" type="primary">xcpU [H]</name>
    <name evidence="12" type="ordered locus">TVNIR_3839</name>
</gene>
<dbReference type="SUPFAM" id="SSF54523">
    <property type="entry name" value="Pili subunits"/>
    <property type="match status" value="1"/>
</dbReference>
<sequence length="159" mass="17649">MFELLVVLLILGLVAGLAVLAVGGGPSRVMEHEARRLVELAGLARDEALLTGQERALGFSRDGYAFLERVFLDDDRVTWVEVERAPLGPRSLERLGLELRLRQDGRRIPLDDRADRPQVLFNGAGELTAFELELRPVQGGAVLRVTGLPDGRLEWETLR</sequence>
<keyword evidence="3" id="KW-1003">Cell membrane</keyword>